<feature type="compositionally biased region" description="Polar residues" evidence="1">
    <location>
        <begin position="77"/>
        <end position="102"/>
    </location>
</feature>
<reference evidence="2 3" key="1">
    <citation type="journal article" date="2018" name="Nat. Ecol. Evol.">
        <title>Shark genomes provide insights into elasmobranch evolution and the origin of vertebrates.</title>
        <authorList>
            <person name="Hara Y"/>
            <person name="Yamaguchi K"/>
            <person name="Onimaru K"/>
            <person name="Kadota M"/>
            <person name="Koyanagi M"/>
            <person name="Keeley SD"/>
            <person name="Tatsumi K"/>
            <person name="Tanaka K"/>
            <person name="Motone F"/>
            <person name="Kageyama Y"/>
            <person name="Nozu R"/>
            <person name="Adachi N"/>
            <person name="Nishimura O"/>
            <person name="Nakagawa R"/>
            <person name="Tanegashima C"/>
            <person name="Kiyatake I"/>
            <person name="Matsumoto R"/>
            <person name="Murakumo K"/>
            <person name="Nishida K"/>
            <person name="Terakita A"/>
            <person name="Kuratani S"/>
            <person name="Sato K"/>
            <person name="Hyodo S Kuraku.S."/>
        </authorList>
    </citation>
    <scope>NUCLEOTIDE SEQUENCE [LARGE SCALE GENOMIC DNA]</scope>
</reference>
<proteinExistence type="predicted"/>
<comment type="caution">
    <text evidence="2">The sequence shown here is derived from an EMBL/GenBank/DDBJ whole genome shotgun (WGS) entry which is preliminary data.</text>
</comment>
<organism evidence="2 3">
    <name type="scientific">Chiloscyllium punctatum</name>
    <name type="common">Brownbanded bambooshark</name>
    <name type="synonym">Hemiscyllium punctatum</name>
    <dbReference type="NCBI Taxonomy" id="137246"/>
    <lineage>
        <taxon>Eukaryota</taxon>
        <taxon>Metazoa</taxon>
        <taxon>Chordata</taxon>
        <taxon>Craniata</taxon>
        <taxon>Vertebrata</taxon>
        <taxon>Chondrichthyes</taxon>
        <taxon>Elasmobranchii</taxon>
        <taxon>Galeomorphii</taxon>
        <taxon>Galeoidea</taxon>
        <taxon>Orectolobiformes</taxon>
        <taxon>Hemiscylliidae</taxon>
        <taxon>Chiloscyllium</taxon>
    </lineage>
</organism>
<name>A0A401TKR4_CHIPU</name>
<evidence type="ECO:0000313" key="3">
    <source>
        <dbReference type="Proteomes" id="UP000287033"/>
    </source>
</evidence>
<accession>A0A401TKR4</accession>
<evidence type="ECO:0000313" key="2">
    <source>
        <dbReference type="EMBL" id="GCC43242.1"/>
    </source>
</evidence>
<dbReference type="EMBL" id="BEZZ01092356">
    <property type="protein sequence ID" value="GCC43242.1"/>
    <property type="molecule type" value="Genomic_DNA"/>
</dbReference>
<feature type="region of interest" description="Disordered" evidence="1">
    <location>
        <begin position="1"/>
        <end position="113"/>
    </location>
</feature>
<evidence type="ECO:0000256" key="1">
    <source>
        <dbReference type="SAM" id="MobiDB-lite"/>
    </source>
</evidence>
<keyword evidence="3" id="KW-1185">Reference proteome</keyword>
<dbReference type="Proteomes" id="UP000287033">
    <property type="component" value="Unassembled WGS sequence"/>
</dbReference>
<dbReference type="AlphaFoldDB" id="A0A401TKR4"/>
<protein>
    <submittedName>
        <fullName evidence="2">Uncharacterized protein</fullName>
    </submittedName>
</protein>
<gene>
    <name evidence="2" type="ORF">chiPu_0027003</name>
</gene>
<sequence length="113" mass="12505">MARPDSAAGRGWGALRTLHTGRQTHREHGKPTRHTWFHAPPEGGGRARQWSLPSTPGVRRRILPGGYNTRYKERRATFQSNRPSQPTRSQLWRTTSGGNAPSDSRAHAGSGPC</sequence>